<dbReference type="Proteomes" id="UP001357485">
    <property type="component" value="Unassembled WGS sequence"/>
</dbReference>
<feature type="region of interest" description="Disordered" evidence="1">
    <location>
        <begin position="125"/>
        <end position="175"/>
    </location>
</feature>
<comment type="caution">
    <text evidence="2">The sequence shown here is derived from an EMBL/GenBank/DDBJ whole genome shotgun (WGS) entry which is preliminary data.</text>
</comment>
<proteinExistence type="predicted"/>
<gene>
    <name evidence="2" type="ORF">LTR16_002825</name>
</gene>
<feature type="compositionally biased region" description="Low complexity" evidence="1">
    <location>
        <begin position="61"/>
        <end position="73"/>
    </location>
</feature>
<feature type="compositionally biased region" description="Basic and acidic residues" evidence="1">
    <location>
        <begin position="1"/>
        <end position="14"/>
    </location>
</feature>
<protein>
    <submittedName>
        <fullName evidence="2">Uncharacterized protein</fullName>
    </submittedName>
</protein>
<feature type="compositionally biased region" description="Low complexity" evidence="1">
    <location>
        <begin position="28"/>
        <end position="54"/>
    </location>
</feature>
<reference evidence="2 3" key="1">
    <citation type="submission" date="2023-08" db="EMBL/GenBank/DDBJ databases">
        <title>Black Yeasts Isolated from many extreme environments.</title>
        <authorList>
            <person name="Coleine C."/>
            <person name="Stajich J.E."/>
            <person name="Selbmann L."/>
        </authorList>
    </citation>
    <scope>NUCLEOTIDE SEQUENCE [LARGE SCALE GENOMIC DNA]</scope>
    <source>
        <strain evidence="2 3">CCFEE 536</strain>
    </source>
</reference>
<feature type="region of interest" description="Disordered" evidence="1">
    <location>
        <begin position="1"/>
        <end position="113"/>
    </location>
</feature>
<dbReference type="EMBL" id="JAVRRA010000247">
    <property type="protein sequence ID" value="KAK5289769.1"/>
    <property type="molecule type" value="Genomic_DNA"/>
</dbReference>
<keyword evidence="3" id="KW-1185">Reference proteome</keyword>
<evidence type="ECO:0000313" key="2">
    <source>
        <dbReference type="EMBL" id="KAK5289769.1"/>
    </source>
</evidence>
<accession>A0ABR0M789</accession>
<name>A0ABR0M789_9PEZI</name>
<feature type="compositionally biased region" description="Low complexity" evidence="1">
    <location>
        <begin position="100"/>
        <end position="112"/>
    </location>
</feature>
<evidence type="ECO:0000256" key="1">
    <source>
        <dbReference type="SAM" id="MobiDB-lite"/>
    </source>
</evidence>
<sequence>MNKADPRVDSDLDGSRNMGATGAGISGLTGSHNTGSGLTGSHSTGSGFTGTSSGMPGGYDGTSATHGTSSTGLGNSGVGLTGPVHDSAMLNKLDPRVKDTTGTGSATGGNSTYQTCLVSNSPKTVNNRDAAQVPPSQHADYGNVQNQTSDHHKRHGSGPTGDLKKDIIAHGCGTK</sequence>
<organism evidence="2 3">
    <name type="scientific">Cryomyces antarcticus</name>
    <dbReference type="NCBI Taxonomy" id="329879"/>
    <lineage>
        <taxon>Eukaryota</taxon>
        <taxon>Fungi</taxon>
        <taxon>Dikarya</taxon>
        <taxon>Ascomycota</taxon>
        <taxon>Pezizomycotina</taxon>
        <taxon>Dothideomycetes</taxon>
        <taxon>Dothideomycetes incertae sedis</taxon>
        <taxon>Cryomyces</taxon>
    </lineage>
</organism>
<evidence type="ECO:0000313" key="3">
    <source>
        <dbReference type="Proteomes" id="UP001357485"/>
    </source>
</evidence>